<organism evidence="1 2">
    <name type="scientific">Deinococcus xianganensis</name>
    <dbReference type="NCBI Taxonomy" id="1507289"/>
    <lineage>
        <taxon>Bacteria</taxon>
        <taxon>Thermotogati</taxon>
        <taxon>Deinococcota</taxon>
        <taxon>Deinococci</taxon>
        <taxon>Deinococcales</taxon>
        <taxon>Deinococcaceae</taxon>
        <taxon>Deinococcus</taxon>
    </lineage>
</organism>
<dbReference type="RefSeq" id="WP_160979671.1">
    <property type="nucleotide sequence ID" value="NZ_WVHK01000040.1"/>
</dbReference>
<keyword evidence="2" id="KW-1185">Reference proteome</keyword>
<evidence type="ECO:0000313" key="2">
    <source>
        <dbReference type="Proteomes" id="UP000430519"/>
    </source>
</evidence>
<evidence type="ECO:0000313" key="1">
    <source>
        <dbReference type="EMBL" id="MXV20291.1"/>
    </source>
</evidence>
<sequence>MRNVLLIGLVLLGLGSCKKQEAQPAAAGASAPATGAAEQATGTTAFARASDQYLIDTKAVKTDCAGLLGEQVYGVVQKMSSGPSGPVCGRMTLGADTTREMIDIAHGRNQASPWEDGSFTSGIFAIEDSVTMTVMLFPTQSALVLVQ</sequence>
<dbReference type="AlphaFoldDB" id="A0A6I4YK03"/>
<protein>
    <recommendedName>
        <fullName evidence="3">Lipoprotein</fullName>
    </recommendedName>
</protein>
<name>A0A6I4YK03_9DEIO</name>
<comment type="caution">
    <text evidence="1">The sequence shown here is derived from an EMBL/GenBank/DDBJ whole genome shotgun (WGS) entry which is preliminary data.</text>
</comment>
<proteinExistence type="predicted"/>
<evidence type="ECO:0008006" key="3">
    <source>
        <dbReference type="Google" id="ProtNLM"/>
    </source>
</evidence>
<dbReference type="EMBL" id="WVHK01000040">
    <property type="protein sequence ID" value="MXV20291.1"/>
    <property type="molecule type" value="Genomic_DNA"/>
</dbReference>
<gene>
    <name evidence="1" type="ORF">GLX28_11660</name>
</gene>
<dbReference type="Proteomes" id="UP000430519">
    <property type="component" value="Unassembled WGS sequence"/>
</dbReference>
<dbReference type="PROSITE" id="PS51257">
    <property type="entry name" value="PROKAR_LIPOPROTEIN"/>
    <property type="match status" value="1"/>
</dbReference>
<accession>A0A6I4YK03</accession>
<reference evidence="1 2" key="1">
    <citation type="submission" date="2019-11" db="EMBL/GenBank/DDBJ databases">
        <title>Genome sequence of Deinococcus xianganensis Y35, AI-2 producing algicidal bacterium, isolated from lake water.</title>
        <authorList>
            <person name="Li Y."/>
        </authorList>
    </citation>
    <scope>NUCLEOTIDE SEQUENCE [LARGE SCALE GENOMIC DNA]</scope>
    <source>
        <strain evidence="1 2">Y35</strain>
    </source>
</reference>